<dbReference type="EMBL" id="JACIGM010000009">
    <property type="protein sequence ID" value="MBB4276644.1"/>
    <property type="molecule type" value="Genomic_DNA"/>
</dbReference>
<evidence type="ECO:0000313" key="1">
    <source>
        <dbReference type="EMBL" id="MBB4276644.1"/>
    </source>
</evidence>
<comment type="caution">
    <text evidence="1">The sequence shown here is derived from an EMBL/GenBank/DDBJ whole genome shotgun (WGS) entry which is preliminary data.</text>
</comment>
<accession>A0A7W6RQE7</accession>
<evidence type="ECO:0000313" key="2">
    <source>
        <dbReference type="Proteomes" id="UP000533641"/>
    </source>
</evidence>
<sequence length="34" mass="3794">MGQRSIEPERRERAILQLSRGGGDAVGHREFDLG</sequence>
<dbReference type="Proteomes" id="UP000533641">
    <property type="component" value="Unassembled WGS sequence"/>
</dbReference>
<reference evidence="1 2" key="1">
    <citation type="submission" date="2020-08" db="EMBL/GenBank/DDBJ databases">
        <title>Genomic Encyclopedia of Type Strains, Phase IV (KMG-V): Genome sequencing to study the core and pangenomes of soil and plant-associated prokaryotes.</title>
        <authorList>
            <person name="Whitman W."/>
        </authorList>
    </citation>
    <scope>NUCLEOTIDE SEQUENCE [LARGE SCALE GENOMIC DNA]</scope>
    <source>
        <strain evidence="1 2">SEMIA 402</strain>
    </source>
</reference>
<protein>
    <submittedName>
        <fullName evidence="1">Prolyl oligopeptidase PreP (S9A serine peptidase family)</fullName>
    </submittedName>
</protein>
<name>A0A7W6RQE7_9HYPH</name>
<organism evidence="1 2">
    <name type="scientific">Rhizobium mongolense</name>
    <dbReference type="NCBI Taxonomy" id="57676"/>
    <lineage>
        <taxon>Bacteria</taxon>
        <taxon>Pseudomonadati</taxon>
        <taxon>Pseudomonadota</taxon>
        <taxon>Alphaproteobacteria</taxon>
        <taxon>Hyphomicrobiales</taxon>
        <taxon>Rhizobiaceae</taxon>
        <taxon>Rhizobium/Agrobacterium group</taxon>
        <taxon>Rhizobium</taxon>
    </lineage>
</organism>
<gene>
    <name evidence="1" type="ORF">GGE12_004441</name>
</gene>
<proteinExistence type="predicted"/>
<dbReference type="AlphaFoldDB" id="A0A7W6RQE7"/>